<dbReference type="SUPFAM" id="SSF52540">
    <property type="entry name" value="P-loop containing nucleoside triphosphate hydrolases"/>
    <property type="match status" value="1"/>
</dbReference>
<reference evidence="1" key="1">
    <citation type="submission" date="2020-11" db="EMBL/GenBank/DDBJ databases">
        <authorList>
            <consortium name="DOE Joint Genome Institute"/>
            <person name="Ahrendt S."/>
            <person name="Riley R."/>
            <person name="Andreopoulos W."/>
            <person name="LaButti K."/>
            <person name="Pangilinan J."/>
            <person name="Ruiz-duenas F.J."/>
            <person name="Barrasa J.M."/>
            <person name="Sanchez-Garcia M."/>
            <person name="Camarero S."/>
            <person name="Miyauchi S."/>
            <person name="Serrano A."/>
            <person name="Linde D."/>
            <person name="Babiker R."/>
            <person name="Drula E."/>
            <person name="Ayuso-Fernandez I."/>
            <person name="Pacheco R."/>
            <person name="Padilla G."/>
            <person name="Ferreira P."/>
            <person name="Barriuso J."/>
            <person name="Kellner H."/>
            <person name="Castanera R."/>
            <person name="Alfaro M."/>
            <person name="Ramirez L."/>
            <person name="Pisabarro A.G."/>
            <person name="Kuo A."/>
            <person name="Tritt A."/>
            <person name="Lipzen A."/>
            <person name="He G."/>
            <person name="Yan M."/>
            <person name="Ng V."/>
            <person name="Cullen D."/>
            <person name="Martin F."/>
            <person name="Rosso M.-N."/>
            <person name="Henrissat B."/>
            <person name="Hibbett D."/>
            <person name="Martinez A.T."/>
            <person name="Grigoriev I.V."/>
        </authorList>
    </citation>
    <scope>NUCLEOTIDE SEQUENCE</scope>
    <source>
        <strain evidence="1">AH 44721</strain>
    </source>
</reference>
<accession>A0A9P5NFI1</accession>
<protein>
    <submittedName>
        <fullName evidence="1">G-protein alpha subunit-domain-containing protein</fullName>
    </submittedName>
</protein>
<dbReference type="InterPro" id="IPR027417">
    <property type="entry name" value="P-loop_NTPase"/>
</dbReference>
<evidence type="ECO:0000313" key="2">
    <source>
        <dbReference type="Proteomes" id="UP000724874"/>
    </source>
</evidence>
<dbReference type="Gene3D" id="3.40.50.300">
    <property type="entry name" value="P-loop containing nucleotide triphosphate hydrolases"/>
    <property type="match status" value="1"/>
</dbReference>
<gene>
    <name evidence="1" type="ORF">CPB84DRAFT_1492996</name>
</gene>
<organism evidence="1 2">
    <name type="scientific">Gymnopilus junonius</name>
    <name type="common">Spectacular rustgill mushroom</name>
    <name type="synonym">Gymnopilus spectabilis subsp. junonius</name>
    <dbReference type="NCBI Taxonomy" id="109634"/>
    <lineage>
        <taxon>Eukaryota</taxon>
        <taxon>Fungi</taxon>
        <taxon>Dikarya</taxon>
        <taxon>Basidiomycota</taxon>
        <taxon>Agaricomycotina</taxon>
        <taxon>Agaricomycetes</taxon>
        <taxon>Agaricomycetidae</taxon>
        <taxon>Agaricales</taxon>
        <taxon>Agaricineae</taxon>
        <taxon>Hymenogastraceae</taxon>
        <taxon>Gymnopilus</taxon>
    </lineage>
</organism>
<name>A0A9P5NFI1_GYMJU</name>
<proteinExistence type="predicted"/>
<dbReference type="AlphaFoldDB" id="A0A9P5NFI1"/>
<sequence length="205" mass="23228">MKTSPSVNTSNVNTFPFALQSLKHAVEALQERGRVKKEEKAAKRRSALIDEDLKQQRSRVKQEAYRSARIMLVGFPGSGKSTTVKYFRTIYEKERWEAERPSWRAIILLNTIQSFIHLFEFDQEGLFTDEQLTFEGDNLDHALLLSQAEVEPVSVRDHEGTREEGVGFSLQSITVQGISTSKSSSDGGYATNSSFFLLYTALKRI</sequence>
<dbReference type="EMBL" id="JADNYJ010000089">
    <property type="protein sequence ID" value="KAF8887665.1"/>
    <property type="molecule type" value="Genomic_DNA"/>
</dbReference>
<evidence type="ECO:0000313" key="1">
    <source>
        <dbReference type="EMBL" id="KAF8887665.1"/>
    </source>
</evidence>
<comment type="caution">
    <text evidence="1">The sequence shown here is derived from an EMBL/GenBank/DDBJ whole genome shotgun (WGS) entry which is preliminary data.</text>
</comment>
<keyword evidence="2" id="KW-1185">Reference proteome</keyword>
<dbReference type="Proteomes" id="UP000724874">
    <property type="component" value="Unassembled WGS sequence"/>
</dbReference>
<dbReference type="OrthoDB" id="5817230at2759"/>